<dbReference type="InParanoid" id="A0A251SQN4"/>
<name>A0A251SQN4_HELAN</name>
<organism evidence="1 2">
    <name type="scientific">Helianthus annuus</name>
    <name type="common">Common sunflower</name>
    <dbReference type="NCBI Taxonomy" id="4232"/>
    <lineage>
        <taxon>Eukaryota</taxon>
        <taxon>Viridiplantae</taxon>
        <taxon>Streptophyta</taxon>
        <taxon>Embryophyta</taxon>
        <taxon>Tracheophyta</taxon>
        <taxon>Spermatophyta</taxon>
        <taxon>Magnoliopsida</taxon>
        <taxon>eudicotyledons</taxon>
        <taxon>Gunneridae</taxon>
        <taxon>Pentapetalae</taxon>
        <taxon>asterids</taxon>
        <taxon>campanulids</taxon>
        <taxon>Asterales</taxon>
        <taxon>Asteraceae</taxon>
        <taxon>Asteroideae</taxon>
        <taxon>Heliantheae alliance</taxon>
        <taxon>Heliantheae</taxon>
        <taxon>Helianthus</taxon>
    </lineage>
</organism>
<dbReference type="Proteomes" id="UP000215914">
    <property type="component" value="Chromosome 13"/>
</dbReference>
<dbReference type="AlphaFoldDB" id="A0A251SQN4"/>
<reference evidence="2" key="1">
    <citation type="journal article" date="2017" name="Nature">
        <title>The sunflower genome provides insights into oil metabolism, flowering and Asterid evolution.</title>
        <authorList>
            <person name="Badouin H."/>
            <person name="Gouzy J."/>
            <person name="Grassa C.J."/>
            <person name="Murat F."/>
            <person name="Staton S.E."/>
            <person name="Cottret L."/>
            <person name="Lelandais-Briere C."/>
            <person name="Owens G.L."/>
            <person name="Carrere S."/>
            <person name="Mayjonade B."/>
            <person name="Legrand L."/>
            <person name="Gill N."/>
            <person name="Kane N.C."/>
            <person name="Bowers J.E."/>
            <person name="Hubner S."/>
            <person name="Bellec A."/>
            <person name="Berard A."/>
            <person name="Berges H."/>
            <person name="Blanchet N."/>
            <person name="Boniface M.C."/>
            <person name="Brunel D."/>
            <person name="Catrice O."/>
            <person name="Chaidir N."/>
            <person name="Claudel C."/>
            <person name="Donnadieu C."/>
            <person name="Faraut T."/>
            <person name="Fievet G."/>
            <person name="Helmstetter N."/>
            <person name="King M."/>
            <person name="Knapp S.J."/>
            <person name="Lai Z."/>
            <person name="Le Paslier M.C."/>
            <person name="Lippi Y."/>
            <person name="Lorenzon L."/>
            <person name="Mandel J.R."/>
            <person name="Marage G."/>
            <person name="Marchand G."/>
            <person name="Marquand E."/>
            <person name="Bret-Mestries E."/>
            <person name="Morien E."/>
            <person name="Nambeesan S."/>
            <person name="Nguyen T."/>
            <person name="Pegot-Espagnet P."/>
            <person name="Pouilly N."/>
            <person name="Raftis F."/>
            <person name="Sallet E."/>
            <person name="Schiex T."/>
            <person name="Thomas J."/>
            <person name="Vandecasteele C."/>
            <person name="Vares D."/>
            <person name="Vear F."/>
            <person name="Vautrin S."/>
            <person name="Crespi M."/>
            <person name="Mangin B."/>
            <person name="Burke J.M."/>
            <person name="Salse J."/>
            <person name="Munos S."/>
            <person name="Vincourt P."/>
            <person name="Rieseberg L.H."/>
            <person name="Langlade N.B."/>
        </authorList>
    </citation>
    <scope>NUCLEOTIDE SEQUENCE [LARGE SCALE GENOMIC DNA]</scope>
    <source>
        <strain evidence="2">cv. SF193</strain>
    </source>
</reference>
<accession>A0A251SQN4</accession>
<gene>
    <name evidence="1" type="ORF">HannXRQ_Chr13g0392911</name>
</gene>
<evidence type="ECO:0000313" key="2">
    <source>
        <dbReference type="Proteomes" id="UP000215914"/>
    </source>
</evidence>
<evidence type="ECO:0000313" key="1">
    <source>
        <dbReference type="EMBL" id="OTG00606.1"/>
    </source>
</evidence>
<sequence>MEFTGASNKSCPSTSAQSGQWPSFVWLKVDNTLLCLATRRIQLLFLAWMEVFIDANLILQLVGR</sequence>
<protein>
    <submittedName>
        <fullName evidence="1">Uncharacterized protein</fullName>
    </submittedName>
</protein>
<keyword evidence="2" id="KW-1185">Reference proteome</keyword>
<dbReference type="EMBL" id="CM007902">
    <property type="protein sequence ID" value="OTG00606.1"/>
    <property type="molecule type" value="Genomic_DNA"/>
</dbReference>
<proteinExistence type="predicted"/>